<dbReference type="AlphaFoldDB" id="A0A9P4QNH2"/>
<evidence type="ECO:0000313" key="3">
    <source>
        <dbReference type="Proteomes" id="UP000799444"/>
    </source>
</evidence>
<accession>A0A9P4QNH2</accession>
<feature type="region of interest" description="Disordered" evidence="1">
    <location>
        <begin position="44"/>
        <end position="95"/>
    </location>
</feature>
<feature type="compositionally biased region" description="Low complexity" evidence="1">
    <location>
        <begin position="419"/>
        <end position="468"/>
    </location>
</feature>
<feature type="compositionally biased region" description="Polar residues" evidence="1">
    <location>
        <begin position="394"/>
        <end position="411"/>
    </location>
</feature>
<feature type="compositionally biased region" description="Polar residues" evidence="1">
    <location>
        <begin position="14"/>
        <end position="27"/>
    </location>
</feature>
<feature type="compositionally biased region" description="Low complexity" evidence="1">
    <location>
        <begin position="57"/>
        <end position="68"/>
    </location>
</feature>
<feature type="region of interest" description="Disordered" evidence="1">
    <location>
        <begin position="144"/>
        <end position="187"/>
    </location>
</feature>
<comment type="caution">
    <text evidence="2">The sequence shown here is derived from an EMBL/GenBank/DDBJ whole genome shotgun (WGS) entry which is preliminary data.</text>
</comment>
<dbReference type="OrthoDB" id="3673077at2759"/>
<reference evidence="2" key="1">
    <citation type="journal article" date="2020" name="Stud. Mycol.">
        <title>101 Dothideomycetes genomes: a test case for predicting lifestyles and emergence of pathogens.</title>
        <authorList>
            <person name="Haridas S."/>
            <person name="Albert R."/>
            <person name="Binder M."/>
            <person name="Bloem J."/>
            <person name="Labutti K."/>
            <person name="Salamov A."/>
            <person name="Andreopoulos B."/>
            <person name="Baker S."/>
            <person name="Barry K."/>
            <person name="Bills G."/>
            <person name="Bluhm B."/>
            <person name="Cannon C."/>
            <person name="Castanera R."/>
            <person name="Culley D."/>
            <person name="Daum C."/>
            <person name="Ezra D."/>
            <person name="Gonzalez J."/>
            <person name="Henrissat B."/>
            <person name="Kuo A."/>
            <person name="Liang C."/>
            <person name="Lipzen A."/>
            <person name="Lutzoni F."/>
            <person name="Magnuson J."/>
            <person name="Mondo S."/>
            <person name="Nolan M."/>
            <person name="Ohm R."/>
            <person name="Pangilinan J."/>
            <person name="Park H.-J."/>
            <person name="Ramirez L."/>
            <person name="Alfaro M."/>
            <person name="Sun H."/>
            <person name="Tritt A."/>
            <person name="Yoshinaga Y."/>
            <person name="Zwiers L.-H."/>
            <person name="Turgeon B."/>
            <person name="Goodwin S."/>
            <person name="Spatafora J."/>
            <person name="Crous P."/>
            <person name="Grigoriev I."/>
        </authorList>
    </citation>
    <scope>NUCLEOTIDE SEQUENCE</scope>
    <source>
        <strain evidence="2">CBS 125425</strain>
    </source>
</reference>
<organism evidence="2 3">
    <name type="scientific">Polyplosphaeria fusca</name>
    <dbReference type="NCBI Taxonomy" id="682080"/>
    <lineage>
        <taxon>Eukaryota</taxon>
        <taxon>Fungi</taxon>
        <taxon>Dikarya</taxon>
        <taxon>Ascomycota</taxon>
        <taxon>Pezizomycotina</taxon>
        <taxon>Dothideomycetes</taxon>
        <taxon>Pleosporomycetidae</taxon>
        <taxon>Pleosporales</taxon>
        <taxon>Tetraplosphaeriaceae</taxon>
        <taxon>Polyplosphaeria</taxon>
    </lineage>
</organism>
<protein>
    <submittedName>
        <fullName evidence="2">Uncharacterized protein</fullName>
    </submittedName>
</protein>
<name>A0A9P4QNH2_9PLEO</name>
<feature type="region of interest" description="Disordered" evidence="1">
    <location>
        <begin position="377"/>
        <end position="488"/>
    </location>
</feature>
<feature type="region of interest" description="Disordered" evidence="1">
    <location>
        <begin position="1"/>
        <end position="27"/>
    </location>
</feature>
<dbReference type="EMBL" id="ML996299">
    <property type="protein sequence ID" value="KAF2728021.1"/>
    <property type="molecule type" value="Genomic_DNA"/>
</dbReference>
<feature type="compositionally biased region" description="Low complexity" evidence="1">
    <location>
        <begin position="158"/>
        <end position="170"/>
    </location>
</feature>
<feature type="compositionally biased region" description="Basic and acidic residues" evidence="1">
    <location>
        <begin position="470"/>
        <end position="488"/>
    </location>
</feature>
<keyword evidence="3" id="KW-1185">Reference proteome</keyword>
<evidence type="ECO:0000313" key="2">
    <source>
        <dbReference type="EMBL" id="KAF2728021.1"/>
    </source>
</evidence>
<gene>
    <name evidence="2" type="ORF">EJ04DRAFT_557018</name>
</gene>
<feature type="region of interest" description="Disordered" evidence="1">
    <location>
        <begin position="202"/>
        <end position="231"/>
    </location>
</feature>
<feature type="region of interest" description="Disordered" evidence="1">
    <location>
        <begin position="273"/>
        <end position="312"/>
    </location>
</feature>
<evidence type="ECO:0000256" key="1">
    <source>
        <dbReference type="SAM" id="MobiDB-lite"/>
    </source>
</evidence>
<dbReference type="Proteomes" id="UP000799444">
    <property type="component" value="Unassembled WGS sequence"/>
</dbReference>
<proteinExistence type="predicted"/>
<sequence length="488" mass="52641">MLPSSIAPAPFDQQLPSAHASQPSQRSLAALNELRAQVQALTPSTGYDLGRSQARLQAPTQTQATFTQDWAPRVQPRHRRRLDQGPEPSAADIYPEDFEGYESNSSFESPSIYLPLGAPASQYQQAHATQTQIQHGRAQSFMPQFQVPPPVQQPGLSQRQGPVQGRGVQPAQARIHQGGSRSSYVPPPGDLRALYGSLPLPLPPTAGPPQARIPRAGSQPSYAPTPGDLRSLHDTLPLPTIGGPPNTSTQIPLNSSQEDKKYGFVVNGIGHGRDWNPPYEEPTPQFRTRPGEGSLKSIWDKPEGKVSSTPGTALLRHDNFWDGHERGGPAIKELWEKPFPPVMPTQSFDPLNPTSPARNVLLQDPNFLREEMDRLKSSMPPLLPDRRIWGEPSAPTQTSSSQETGPQQRGSWSRLDLWGPRPVGSGTRSPSSTSSTSTARPPRAAGTADTAGGASPTPSAGGRGAADPAGDERDQRSIEGDARREVSE</sequence>